<dbReference type="Proteomes" id="UP001596527">
    <property type="component" value="Unassembled WGS sequence"/>
</dbReference>
<evidence type="ECO:0000256" key="1">
    <source>
        <dbReference type="SAM" id="MobiDB-lite"/>
    </source>
</evidence>
<evidence type="ECO:0000313" key="2">
    <source>
        <dbReference type="EMBL" id="MFC7580886.1"/>
    </source>
</evidence>
<sequence length="163" mass="17111">MAKRPSLPPKLSRFVSGPQSLGPAEELSDGSWAVAGRDALVVVGPGGVTDSAMWYQVQYARWDAATRGLTIVWVDPARPPLTATTVSEDPGGFMAEVSANVTHALVVQKTAVTGSGTRITASVRRREDGRLFSALVADGPLDKPGQSAADALEREVREGVGLD</sequence>
<dbReference type="EMBL" id="JBHTEF010000001">
    <property type="protein sequence ID" value="MFC7580886.1"/>
    <property type="molecule type" value="Genomic_DNA"/>
</dbReference>
<name>A0ABW2SN05_9ACTO</name>
<reference evidence="3" key="1">
    <citation type="journal article" date="2019" name="Int. J. Syst. Evol. Microbiol.">
        <title>The Global Catalogue of Microorganisms (GCM) 10K type strain sequencing project: providing services to taxonomists for standard genome sequencing and annotation.</title>
        <authorList>
            <consortium name="The Broad Institute Genomics Platform"/>
            <consortium name="The Broad Institute Genome Sequencing Center for Infectious Disease"/>
            <person name="Wu L."/>
            <person name="Ma J."/>
        </authorList>
    </citation>
    <scope>NUCLEOTIDE SEQUENCE [LARGE SCALE GENOMIC DNA]</scope>
    <source>
        <strain evidence="3">CCUG 56698</strain>
    </source>
</reference>
<proteinExistence type="predicted"/>
<keyword evidence="3" id="KW-1185">Reference proteome</keyword>
<comment type="caution">
    <text evidence="2">The sequence shown here is derived from an EMBL/GenBank/DDBJ whole genome shotgun (WGS) entry which is preliminary data.</text>
</comment>
<dbReference type="RefSeq" id="WP_380973463.1">
    <property type="nucleotide sequence ID" value="NZ_JBHTEF010000001.1"/>
</dbReference>
<feature type="region of interest" description="Disordered" evidence="1">
    <location>
        <begin position="142"/>
        <end position="163"/>
    </location>
</feature>
<gene>
    <name evidence="2" type="ORF">ACFQWG_06710</name>
</gene>
<protein>
    <recommendedName>
        <fullName evidence="4">NTP pyrophosphohydrolase</fullName>
    </recommendedName>
</protein>
<evidence type="ECO:0000313" key="3">
    <source>
        <dbReference type="Proteomes" id="UP001596527"/>
    </source>
</evidence>
<accession>A0ABW2SN05</accession>
<feature type="compositionally biased region" description="Basic and acidic residues" evidence="1">
    <location>
        <begin position="151"/>
        <end position="163"/>
    </location>
</feature>
<feature type="region of interest" description="Disordered" evidence="1">
    <location>
        <begin position="1"/>
        <end position="22"/>
    </location>
</feature>
<evidence type="ECO:0008006" key="4">
    <source>
        <dbReference type="Google" id="ProtNLM"/>
    </source>
</evidence>
<organism evidence="2 3">
    <name type="scientific">Schaalia naturae</name>
    <dbReference type="NCBI Taxonomy" id="635203"/>
    <lineage>
        <taxon>Bacteria</taxon>
        <taxon>Bacillati</taxon>
        <taxon>Actinomycetota</taxon>
        <taxon>Actinomycetes</taxon>
        <taxon>Actinomycetales</taxon>
        <taxon>Actinomycetaceae</taxon>
        <taxon>Schaalia</taxon>
    </lineage>
</organism>